<dbReference type="AlphaFoldDB" id="A0A2C9WIQ2"/>
<protein>
    <submittedName>
        <fullName evidence="1">Uncharacterized protein</fullName>
    </submittedName>
</protein>
<gene>
    <name evidence="1" type="ORF">MANES_01G079900</name>
</gene>
<reference evidence="1" key="1">
    <citation type="submission" date="2016-02" db="EMBL/GenBank/DDBJ databases">
        <title>WGS assembly of Manihot esculenta.</title>
        <authorList>
            <person name="Bredeson J.V."/>
            <person name="Prochnik S.E."/>
            <person name="Lyons J.B."/>
            <person name="Schmutz J."/>
            <person name="Grimwood J."/>
            <person name="Vrebalov J."/>
            <person name="Bart R.S."/>
            <person name="Amuge T."/>
            <person name="Ferguson M.E."/>
            <person name="Green R."/>
            <person name="Putnam N."/>
            <person name="Stites J."/>
            <person name="Rounsley S."/>
            <person name="Rokhsar D.S."/>
        </authorList>
    </citation>
    <scope>NUCLEOTIDE SEQUENCE [LARGE SCALE GENOMIC DNA]</scope>
    <source>
        <tissue evidence="1">Leaf</tissue>
    </source>
</reference>
<evidence type="ECO:0000313" key="1">
    <source>
        <dbReference type="EMBL" id="OAY60020.1"/>
    </source>
</evidence>
<dbReference type="EMBL" id="CM004387">
    <property type="protein sequence ID" value="OAY60020.1"/>
    <property type="molecule type" value="Genomic_DNA"/>
</dbReference>
<organism evidence="1">
    <name type="scientific">Manihot esculenta</name>
    <name type="common">Cassava</name>
    <name type="synonym">Jatropha manihot</name>
    <dbReference type="NCBI Taxonomy" id="3983"/>
    <lineage>
        <taxon>Eukaryota</taxon>
        <taxon>Viridiplantae</taxon>
        <taxon>Streptophyta</taxon>
        <taxon>Embryophyta</taxon>
        <taxon>Tracheophyta</taxon>
        <taxon>Spermatophyta</taxon>
        <taxon>Magnoliopsida</taxon>
        <taxon>eudicotyledons</taxon>
        <taxon>Gunneridae</taxon>
        <taxon>Pentapetalae</taxon>
        <taxon>rosids</taxon>
        <taxon>fabids</taxon>
        <taxon>Malpighiales</taxon>
        <taxon>Euphorbiaceae</taxon>
        <taxon>Crotonoideae</taxon>
        <taxon>Manihoteae</taxon>
        <taxon>Manihot</taxon>
    </lineage>
</organism>
<sequence length="36" mass="3995">MLSVVCFRRDLLWIDGGSILQAVIFLSECVLIVDLG</sequence>
<proteinExistence type="predicted"/>
<accession>A0A2C9WIQ2</accession>
<name>A0A2C9WIQ2_MANES</name>